<reference evidence="2" key="1">
    <citation type="submission" date="2021-01" db="EMBL/GenBank/DDBJ databases">
        <authorList>
            <person name="Corre E."/>
            <person name="Pelletier E."/>
            <person name="Niang G."/>
            <person name="Scheremetjew M."/>
            <person name="Finn R."/>
            <person name="Kale V."/>
            <person name="Holt S."/>
            <person name="Cochrane G."/>
            <person name="Meng A."/>
            <person name="Brown T."/>
            <person name="Cohen L."/>
        </authorList>
    </citation>
    <scope>NUCLEOTIDE SEQUENCE</scope>
    <source>
        <strain evidence="2">CCMP645</strain>
    </source>
</reference>
<gene>
    <name evidence="2" type="ORF">PCAR00345_LOCUS33512</name>
</gene>
<name>A0A7S4F8A7_CHRCT</name>
<feature type="compositionally biased region" description="Polar residues" evidence="1">
    <location>
        <begin position="329"/>
        <end position="341"/>
    </location>
</feature>
<protein>
    <submittedName>
        <fullName evidence="2">Uncharacterized protein</fullName>
    </submittedName>
</protein>
<dbReference type="EMBL" id="HBIZ01052377">
    <property type="protein sequence ID" value="CAE0780873.1"/>
    <property type="molecule type" value="Transcribed_RNA"/>
</dbReference>
<feature type="region of interest" description="Disordered" evidence="1">
    <location>
        <begin position="327"/>
        <end position="351"/>
    </location>
</feature>
<proteinExistence type="predicted"/>
<dbReference type="AlphaFoldDB" id="A0A7S4F8A7"/>
<accession>A0A7S4F8A7</accession>
<organism evidence="2">
    <name type="scientific">Chrysotila carterae</name>
    <name type="common">Marine alga</name>
    <name type="synonym">Syracosphaera carterae</name>
    <dbReference type="NCBI Taxonomy" id="13221"/>
    <lineage>
        <taxon>Eukaryota</taxon>
        <taxon>Haptista</taxon>
        <taxon>Haptophyta</taxon>
        <taxon>Prymnesiophyceae</taxon>
        <taxon>Isochrysidales</taxon>
        <taxon>Isochrysidaceae</taxon>
        <taxon>Chrysotila</taxon>
    </lineage>
</organism>
<evidence type="ECO:0000313" key="2">
    <source>
        <dbReference type="EMBL" id="CAE0780873.1"/>
    </source>
</evidence>
<evidence type="ECO:0000256" key="1">
    <source>
        <dbReference type="SAM" id="MobiDB-lite"/>
    </source>
</evidence>
<sequence>MNHVCVNASARFGMCVCLTPHAYSHVSQGVVSWLCVHHRRKKLRNGEIGQDASTSSGSKDRALRYLGGLAASINSGFQEAKRKTLQKLVRSLSHSRKAVMRCVRIVSVWHKPSRFLNADVSLFGLQAFHWHSCWIRRSFPLLLTRLRRKCLFSRIHAQGRSKSLDSVKVEDVNLDGTMDEDALNSLAKQEEQSMYQIALQRIATINKAIAERPASSNNGNDASSAAALAALGPSASSSQLLKADSSLEIADSSAVAEGTTPRSGVEAAADPLCGTWPLKSGDTPAYYNQEGYLAEYGSSPQGAVGADPLASTMPYCSQAGIAAVAQPDRLSSSTSDASRPNNLEHIGSSGSLGQEKSVVSLSALGPLSRSELVRAFPRAPSMPHAHAAVHRAEPCSDLDEAEITFPLSRDTDYLGRKERLNA</sequence>